<evidence type="ECO:0000313" key="13">
    <source>
        <dbReference type="Proteomes" id="UP000626180"/>
    </source>
</evidence>
<sequence>MSSFFIARPVFAWVVAIMIFLGGGLTALRLAVEQYPNVSPPRVGIQAYYPGASAEVIERTVTSVIERELSGIEGLLYFASDSTATGEVEIGLSFEPGTNPQIASIEVQNRIKRVEERLPESVRRQGIEVDKSGDNDLLFVTLLADNPNITHIQMGDYATTVVRPALLRVPGVGKVEVYSPEYAMRIWPDVHKLTAMGVTTSDMVSAINHYNERITLGSIGTPPVPANTTLTAPLTVEEILNTPQSFGAVPLRVNPDGSALRIQDVARVELGGNYYTYPSYVNGRPCGAISIKLAPGANALSTAQAVKATLAELSQQFPPGMHYQTAFDTTTYVHMSIVKVAYTLIEAMVLVFLVMLVFLQNLRATLIPSIVVPIALAGTCGTMLALGFSINVLTLFGMVLAIGILVDDAIVVVENVERIMREEGLAPREATLKAMQQISGAIVAITLVLTAVFIPMAFFEGATGSIYRQFSVALAVPMAFSAFLALTLTPALCATLLKPAATDTLSLGRVGRWAASLSTGYQRSLSGVLNRPVRFVLLYLVLLAVLALLFSRLPGSFVPNEDKGSFATVVLLPTGSTQEMTHQVVKEVQAYLRSDPSVGQLFTLQGFSYFGGGENAAMIWPTLKDWSERKAPDQHVDAIIARLNEHFANGVASIPNVTIQALNTPPLPSMGRTAGIDMRLQDRAGLGHEALLAAKDKLLTLARQNPVFATATYSGQDDTPQLKVSIDRLKAQSMGVSVDEINSTMATLYGSLYVGDFIHDNQVRRIVIQAEGKDRQQPDSLLQARVRNADGEMVPLSTFVTLRWTVGTMAIEHFNGFPSLSINATPAAGYSTTQAMDTMARLVGELPTGVGYEWAGQSYQERLSGDQTPLLFGLSILVIFLCLAALYESWSVPFAVILAIPLGIIGAVMATTLRGLPDDLYFKVGLITIMGLTAKNAILIIEVARELQHEGTPLRQAILDAARMRLRPIVMTSLAFMFGVLPLMFSQGPGSASQHAIGTSVFGGMLSATLLTLFFVPLLYALVMRLKRRAASAASSAPTDRTAHELTP</sequence>
<feature type="transmembrane region" description="Helical" evidence="9">
    <location>
        <begin position="366"/>
        <end position="386"/>
    </location>
</feature>
<keyword evidence="4" id="KW-1003">Cell membrane</keyword>
<dbReference type="Gene3D" id="3.30.70.1320">
    <property type="entry name" value="Multidrug efflux transporter AcrB pore domain like"/>
    <property type="match status" value="1"/>
</dbReference>
<feature type="transmembrane region" description="Helical" evidence="9">
    <location>
        <begin position="920"/>
        <end position="944"/>
    </location>
</feature>
<protein>
    <recommendedName>
        <fullName evidence="9">Efflux pump membrane transporter</fullName>
    </recommendedName>
</protein>
<name>A0A2X2D255_PSELU</name>
<feature type="transmembrane region" description="Helical" evidence="9">
    <location>
        <begin position="997"/>
        <end position="1023"/>
    </location>
</feature>
<dbReference type="NCBIfam" id="NF000282">
    <property type="entry name" value="RND_permease_1"/>
    <property type="match status" value="1"/>
</dbReference>
<dbReference type="EMBL" id="JADMCD010000010">
    <property type="protein sequence ID" value="MBF8642488.1"/>
    <property type="molecule type" value="Genomic_DNA"/>
</dbReference>
<comment type="similarity">
    <text evidence="2 9">Belongs to the resistance-nodulation-cell division (RND) (TC 2.A.6) family.</text>
</comment>
<keyword evidence="6 9" id="KW-0812">Transmembrane</keyword>
<dbReference type="GO" id="GO:0005886">
    <property type="term" value="C:plasma membrane"/>
    <property type="evidence" value="ECO:0007669"/>
    <property type="project" value="UniProtKB-SubCell"/>
</dbReference>
<dbReference type="GO" id="GO:0009636">
    <property type="term" value="P:response to toxic substance"/>
    <property type="evidence" value="ECO:0007669"/>
    <property type="project" value="UniProtKB-ARBA"/>
</dbReference>
<evidence type="ECO:0000256" key="6">
    <source>
        <dbReference type="ARBA" id="ARBA00022692"/>
    </source>
</evidence>
<feature type="transmembrane region" description="Helical" evidence="9">
    <location>
        <begin position="965"/>
        <end position="985"/>
    </location>
</feature>
<organism evidence="11 12">
    <name type="scientific">Pseudomonas luteola</name>
    <dbReference type="NCBI Taxonomy" id="47886"/>
    <lineage>
        <taxon>Bacteria</taxon>
        <taxon>Pseudomonadati</taxon>
        <taxon>Pseudomonadota</taxon>
        <taxon>Gammaproteobacteria</taxon>
        <taxon>Pseudomonadales</taxon>
        <taxon>Pseudomonadaceae</taxon>
        <taxon>Pseudomonas</taxon>
    </lineage>
</organism>
<dbReference type="RefSeq" id="WP_010795774.1">
    <property type="nucleotide sequence ID" value="NZ_FQYS01000011.1"/>
</dbReference>
<dbReference type="Pfam" id="PF00873">
    <property type="entry name" value="ACR_tran"/>
    <property type="match status" value="1"/>
</dbReference>
<evidence type="ECO:0000313" key="10">
    <source>
        <dbReference type="EMBL" id="MBF8642488.1"/>
    </source>
</evidence>
<dbReference type="Gene3D" id="3.30.70.1430">
    <property type="entry name" value="Multidrug efflux transporter AcrB pore domain"/>
    <property type="match status" value="2"/>
</dbReference>
<comment type="caution">
    <text evidence="9">Lacks conserved residue(s) required for the propagation of feature annotation.</text>
</comment>
<dbReference type="Gene3D" id="1.20.1640.10">
    <property type="entry name" value="Multidrug efflux transporter AcrB transmembrane domain"/>
    <property type="match status" value="2"/>
</dbReference>
<evidence type="ECO:0000256" key="3">
    <source>
        <dbReference type="ARBA" id="ARBA00022448"/>
    </source>
</evidence>
<feature type="transmembrane region" description="Helical" evidence="9">
    <location>
        <begin position="533"/>
        <end position="553"/>
    </location>
</feature>
<comment type="subcellular location">
    <subcellularLocation>
        <location evidence="1 9">Cell inner membrane</location>
        <topology evidence="1 9">Multi-pass membrane protein</topology>
    </subcellularLocation>
</comment>
<dbReference type="GO" id="GO:0042910">
    <property type="term" value="F:xenobiotic transmembrane transporter activity"/>
    <property type="evidence" value="ECO:0007669"/>
    <property type="project" value="TreeGrafter"/>
</dbReference>
<keyword evidence="7 9" id="KW-1133">Transmembrane helix</keyword>
<evidence type="ECO:0000313" key="11">
    <source>
        <dbReference type="EMBL" id="SPZ11766.1"/>
    </source>
</evidence>
<evidence type="ECO:0000256" key="2">
    <source>
        <dbReference type="ARBA" id="ARBA00010942"/>
    </source>
</evidence>
<feature type="transmembrane region" description="Helical" evidence="9">
    <location>
        <begin position="894"/>
        <end position="914"/>
    </location>
</feature>
<evidence type="ECO:0000256" key="5">
    <source>
        <dbReference type="ARBA" id="ARBA00022519"/>
    </source>
</evidence>
<keyword evidence="5 9" id="KW-0997">Cell inner membrane</keyword>
<evidence type="ECO:0000256" key="8">
    <source>
        <dbReference type="ARBA" id="ARBA00023136"/>
    </source>
</evidence>
<dbReference type="InterPro" id="IPR004764">
    <property type="entry name" value="MdtF-like"/>
</dbReference>
<dbReference type="SUPFAM" id="SSF82866">
    <property type="entry name" value="Multidrug efflux transporter AcrB transmembrane domain"/>
    <property type="match status" value="2"/>
</dbReference>
<dbReference type="Gene3D" id="3.30.2090.10">
    <property type="entry name" value="Multidrug efflux transporter AcrB TolC docking domain, DN and DC subdomains"/>
    <property type="match status" value="2"/>
</dbReference>
<evidence type="ECO:0000256" key="9">
    <source>
        <dbReference type="RuleBase" id="RU364070"/>
    </source>
</evidence>
<dbReference type="FunFam" id="3.30.70.1430:FF:000001">
    <property type="entry name" value="Efflux pump membrane transporter"/>
    <property type="match status" value="1"/>
</dbReference>
<dbReference type="SUPFAM" id="SSF82693">
    <property type="entry name" value="Multidrug efflux transporter AcrB pore domain, PN1, PN2, PC1 and PC2 subdomains"/>
    <property type="match status" value="3"/>
</dbReference>
<reference evidence="11 12" key="1">
    <citation type="submission" date="2018-06" db="EMBL/GenBank/DDBJ databases">
        <authorList>
            <consortium name="Pathogen Informatics"/>
            <person name="Doyle S."/>
        </authorList>
    </citation>
    <scope>NUCLEOTIDE SEQUENCE [LARGE SCALE GENOMIC DNA]</scope>
    <source>
        <strain evidence="11 12">NCTC11842</strain>
    </source>
</reference>
<feature type="transmembrane region" description="Helical" evidence="9">
    <location>
        <begin position="438"/>
        <end position="458"/>
    </location>
</feature>
<evidence type="ECO:0000256" key="7">
    <source>
        <dbReference type="ARBA" id="ARBA00022989"/>
    </source>
</evidence>
<dbReference type="FunFam" id="1.20.1640.10:FF:000001">
    <property type="entry name" value="Efflux pump membrane transporter"/>
    <property type="match status" value="1"/>
</dbReference>
<dbReference type="NCBIfam" id="TIGR00915">
    <property type="entry name" value="2A0602"/>
    <property type="match status" value="1"/>
</dbReference>
<dbReference type="PANTHER" id="PTHR32063:SF10">
    <property type="entry name" value="EFFLUX PUMP MEMBRANE TRANSPORTER"/>
    <property type="match status" value="1"/>
</dbReference>
<dbReference type="InterPro" id="IPR001036">
    <property type="entry name" value="Acrflvin-R"/>
</dbReference>
<dbReference type="PANTHER" id="PTHR32063">
    <property type="match status" value="1"/>
</dbReference>
<evidence type="ECO:0000256" key="4">
    <source>
        <dbReference type="ARBA" id="ARBA00022475"/>
    </source>
</evidence>
<dbReference type="InterPro" id="IPR027463">
    <property type="entry name" value="AcrB_DN_DC_subdom"/>
</dbReference>
<keyword evidence="8 9" id="KW-0472">Membrane</keyword>
<feature type="transmembrane region" description="Helical" evidence="9">
    <location>
        <begin position="470"/>
        <end position="497"/>
    </location>
</feature>
<evidence type="ECO:0000313" key="12">
    <source>
        <dbReference type="Proteomes" id="UP000250443"/>
    </source>
</evidence>
<feature type="transmembrane region" description="Helical" evidence="9">
    <location>
        <begin position="340"/>
        <end position="359"/>
    </location>
</feature>
<dbReference type="Proteomes" id="UP000626180">
    <property type="component" value="Unassembled WGS sequence"/>
</dbReference>
<dbReference type="AlphaFoldDB" id="A0A2X2D255"/>
<dbReference type="Gene3D" id="3.30.70.1440">
    <property type="entry name" value="Multidrug efflux transporter AcrB pore domain"/>
    <property type="match status" value="1"/>
</dbReference>
<feature type="transmembrane region" description="Helical" evidence="9">
    <location>
        <begin position="870"/>
        <end position="887"/>
    </location>
</feature>
<keyword evidence="13" id="KW-1185">Reference proteome</keyword>
<reference evidence="10 13" key="2">
    <citation type="submission" date="2020-10" db="EMBL/GenBank/DDBJ databases">
        <title>Genome sequences of Pseudomonas isolates.</title>
        <authorList>
            <person name="Wessels L."/>
            <person name="Reich F."/>
            <person name="Hammerl J."/>
        </authorList>
    </citation>
    <scope>NUCLEOTIDE SEQUENCE [LARGE SCALE GENOMIC DNA]</scope>
    <source>
        <strain evidence="10 13">20-MO00624-0</strain>
    </source>
</reference>
<gene>
    <name evidence="11" type="primary">acrB</name>
    <name evidence="10" type="ORF">IRZ65_17570</name>
    <name evidence="11" type="ORF">NCTC11842_04021</name>
</gene>
<dbReference type="SUPFAM" id="SSF82714">
    <property type="entry name" value="Multidrug efflux transporter AcrB TolC docking domain, DN and DC subdomains"/>
    <property type="match status" value="2"/>
</dbReference>
<proteinExistence type="inferred from homology"/>
<dbReference type="Proteomes" id="UP000250443">
    <property type="component" value="Unassembled WGS sequence"/>
</dbReference>
<keyword evidence="3 9" id="KW-0813">Transport</keyword>
<evidence type="ECO:0000256" key="1">
    <source>
        <dbReference type="ARBA" id="ARBA00004429"/>
    </source>
</evidence>
<dbReference type="GO" id="GO:0015562">
    <property type="term" value="F:efflux transmembrane transporter activity"/>
    <property type="evidence" value="ECO:0007669"/>
    <property type="project" value="InterPro"/>
</dbReference>
<accession>A0A2X2D255</accession>
<dbReference type="PRINTS" id="PR00702">
    <property type="entry name" value="ACRIFLAVINRP"/>
</dbReference>
<dbReference type="EMBL" id="UAUF01000014">
    <property type="protein sequence ID" value="SPZ11766.1"/>
    <property type="molecule type" value="Genomic_DNA"/>
</dbReference>